<keyword evidence="5" id="KW-1185">Reference proteome</keyword>
<proteinExistence type="predicted"/>
<feature type="region of interest" description="Disordered" evidence="2">
    <location>
        <begin position="62"/>
        <end position="108"/>
    </location>
</feature>
<dbReference type="InterPro" id="IPR007219">
    <property type="entry name" value="XnlR_reg_dom"/>
</dbReference>
<dbReference type="PANTHER" id="PTHR46910">
    <property type="entry name" value="TRANSCRIPTION FACTOR PDR1"/>
    <property type="match status" value="1"/>
</dbReference>
<dbReference type="OrthoDB" id="4456959at2759"/>
<dbReference type="Proteomes" id="UP000772434">
    <property type="component" value="Unassembled WGS sequence"/>
</dbReference>
<name>A0A9P5P465_9AGAR</name>
<feature type="domain" description="Xylanolytic transcriptional activator regulatory" evidence="3">
    <location>
        <begin position="292"/>
        <end position="364"/>
    </location>
</feature>
<dbReference type="GO" id="GO:0006351">
    <property type="term" value="P:DNA-templated transcription"/>
    <property type="evidence" value="ECO:0007669"/>
    <property type="project" value="InterPro"/>
</dbReference>
<feature type="region of interest" description="Disordered" evidence="2">
    <location>
        <begin position="1"/>
        <end position="21"/>
    </location>
</feature>
<organism evidence="4 5">
    <name type="scientific">Rhodocollybia butyracea</name>
    <dbReference type="NCBI Taxonomy" id="206335"/>
    <lineage>
        <taxon>Eukaryota</taxon>
        <taxon>Fungi</taxon>
        <taxon>Dikarya</taxon>
        <taxon>Basidiomycota</taxon>
        <taxon>Agaricomycotina</taxon>
        <taxon>Agaricomycetes</taxon>
        <taxon>Agaricomycetidae</taxon>
        <taxon>Agaricales</taxon>
        <taxon>Marasmiineae</taxon>
        <taxon>Omphalotaceae</taxon>
        <taxon>Rhodocollybia</taxon>
    </lineage>
</organism>
<dbReference type="EMBL" id="JADNRY010000375">
    <property type="protein sequence ID" value="KAF9058469.1"/>
    <property type="molecule type" value="Genomic_DNA"/>
</dbReference>
<dbReference type="PANTHER" id="PTHR46910:SF38">
    <property type="entry name" value="ZN(2)-C6 FUNGAL-TYPE DOMAIN-CONTAINING PROTEIN"/>
    <property type="match status" value="1"/>
</dbReference>
<dbReference type="GO" id="GO:0003677">
    <property type="term" value="F:DNA binding"/>
    <property type="evidence" value="ECO:0007669"/>
    <property type="project" value="InterPro"/>
</dbReference>
<dbReference type="InterPro" id="IPR050987">
    <property type="entry name" value="AtrR-like"/>
</dbReference>
<accession>A0A9P5P465</accession>
<feature type="compositionally biased region" description="Basic residues" evidence="2">
    <location>
        <begin position="1"/>
        <end position="11"/>
    </location>
</feature>
<evidence type="ECO:0000256" key="1">
    <source>
        <dbReference type="ARBA" id="ARBA00023242"/>
    </source>
</evidence>
<evidence type="ECO:0000313" key="4">
    <source>
        <dbReference type="EMBL" id="KAF9058469.1"/>
    </source>
</evidence>
<dbReference type="SMART" id="SM00906">
    <property type="entry name" value="Fungal_trans"/>
    <property type="match status" value="1"/>
</dbReference>
<comment type="caution">
    <text evidence="4">The sequence shown here is derived from an EMBL/GenBank/DDBJ whole genome shotgun (WGS) entry which is preliminary data.</text>
</comment>
<dbReference type="Pfam" id="PF04082">
    <property type="entry name" value="Fungal_trans"/>
    <property type="match status" value="1"/>
</dbReference>
<keyword evidence="1" id="KW-0539">Nucleus</keyword>
<dbReference type="GO" id="GO:0003700">
    <property type="term" value="F:DNA-binding transcription factor activity"/>
    <property type="evidence" value="ECO:0007669"/>
    <property type="project" value="InterPro"/>
</dbReference>
<dbReference type="GO" id="GO:0008270">
    <property type="term" value="F:zinc ion binding"/>
    <property type="evidence" value="ECO:0007669"/>
    <property type="project" value="InterPro"/>
</dbReference>
<protein>
    <submittedName>
        <fullName evidence="4">Fungal-specific transcription factor domain-containing protein</fullName>
    </submittedName>
</protein>
<evidence type="ECO:0000259" key="3">
    <source>
        <dbReference type="SMART" id="SM00906"/>
    </source>
</evidence>
<dbReference type="CDD" id="cd12148">
    <property type="entry name" value="fungal_TF_MHR"/>
    <property type="match status" value="1"/>
</dbReference>
<evidence type="ECO:0000313" key="5">
    <source>
        <dbReference type="Proteomes" id="UP000772434"/>
    </source>
</evidence>
<sequence length="625" mass="71822">MKKKRGPKPIPKKSTESFESAHSLVSHILAEPDNYPIPDDVGDVRSMLVNISRYAYHLQKELDSQDRRTSPGNLAAMPSLSSPSVIGSPLLAETPDQNPVDDSQDPDEIDEKKLSETLDKLSLHEQLPRRHFGMSSNFVLVQTLLDYKQVATGRKQDIFRWQRDLPHDEIPLVFPEPDLLRELIGIYFTQFEVYMPLLHRKTFEHSIAQGLHFVDVGFGNVVLAMCALASRCSSDLRNMPDGTNSSYSMGWRWYRQISFKISTFIETPRLYDLQLCVLMVMYLQASSVFESSWIILGVAMRLAQATGAHRKRPHERRTIERELWIRAFWAIVSLDTFASIFLGRPRVTTADDFDVEFPLDCDQEYWDDTDPEKEYLLQPPHEPSKTSFWIHFIKLAEIAALAHRLIYPIKKSEHWKRLGIQGATWNQKVVMELDSKLNAWVDTIPEQVKWDPNRTNSVLFEQSVILYTTYYMQVHKKFIPKPGQDSILHGFPSLAISSNAARSCLHVAEAHKARQQILQAPFALPPSVFLSAIVLLINFWRGRRSNLSLDSRIEMRDVYRCIEILRPYEERHQGAGRMMCVISSPTMLDLILVQRHSQRDNFCWSTATSLVYPGIESQSILGQPP</sequence>
<gene>
    <name evidence="4" type="ORF">BDP27DRAFT_1343567</name>
</gene>
<reference evidence="4" key="1">
    <citation type="submission" date="2020-11" db="EMBL/GenBank/DDBJ databases">
        <authorList>
            <consortium name="DOE Joint Genome Institute"/>
            <person name="Ahrendt S."/>
            <person name="Riley R."/>
            <person name="Andreopoulos W."/>
            <person name="Labutti K."/>
            <person name="Pangilinan J."/>
            <person name="Ruiz-Duenas F.J."/>
            <person name="Barrasa J.M."/>
            <person name="Sanchez-Garcia M."/>
            <person name="Camarero S."/>
            <person name="Miyauchi S."/>
            <person name="Serrano A."/>
            <person name="Linde D."/>
            <person name="Babiker R."/>
            <person name="Drula E."/>
            <person name="Ayuso-Fernandez I."/>
            <person name="Pacheco R."/>
            <person name="Padilla G."/>
            <person name="Ferreira P."/>
            <person name="Barriuso J."/>
            <person name="Kellner H."/>
            <person name="Castanera R."/>
            <person name="Alfaro M."/>
            <person name="Ramirez L."/>
            <person name="Pisabarro A.G."/>
            <person name="Kuo A."/>
            <person name="Tritt A."/>
            <person name="Lipzen A."/>
            <person name="He G."/>
            <person name="Yan M."/>
            <person name="Ng V."/>
            <person name="Cullen D."/>
            <person name="Martin F."/>
            <person name="Rosso M.-N."/>
            <person name="Henrissat B."/>
            <person name="Hibbett D."/>
            <person name="Martinez A.T."/>
            <person name="Grigoriev I.V."/>
        </authorList>
    </citation>
    <scope>NUCLEOTIDE SEQUENCE</scope>
    <source>
        <strain evidence="4">AH 40177</strain>
    </source>
</reference>
<evidence type="ECO:0000256" key="2">
    <source>
        <dbReference type="SAM" id="MobiDB-lite"/>
    </source>
</evidence>
<dbReference type="AlphaFoldDB" id="A0A9P5P465"/>